<reference evidence="2 3" key="1">
    <citation type="submission" date="2022-12" db="EMBL/GenBank/DDBJ databases">
        <title>Metagenome assembled genome from gulf of manar.</title>
        <authorList>
            <person name="Kohli P."/>
            <person name="Pk S."/>
            <person name="Venkata Ramana C."/>
            <person name="Sasikala C."/>
        </authorList>
    </citation>
    <scope>NUCLEOTIDE SEQUENCE [LARGE SCALE GENOMIC DNA]</scope>
    <source>
        <strain evidence="2">JB008</strain>
    </source>
</reference>
<dbReference type="SUPFAM" id="SSF160214">
    <property type="entry name" value="FlaG-like"/>
    <property type="match status" value="1"/>
</dbReference>
<accession>A0AAJ1IL49</accession>
<gene>
    <name evidence="2" type="ORF">PQJ61_14760</name>
</gene>
<protein>
    <submittedName>
        <fullName evidence="2">Flagellar protein FlaG</fullName>
    </submittedName>
</protein>
<dbReference type="PANTHER" id="PTHR37166:SF1">
    <property type="entry name" value="PROTEIN FLAG"/>
    <property type="match status" value="1"/>
</dbReference>
<dbReference type="Pfam" id="PF03646">
    <property type="entry name" value="FlaG"/>
    <property type="match status" value="1"/>
</dbReference>
<keyword evidence="2" id="KW-0966">Cell projection</keyword>
<dbReference type="InterPro" id="IPR035924">
    <property type="entry name" value="FlaG-like_sf"/>
</dbReference>
<keyword evidence="2" id="KW-0282">Flagellum</keyword>
<dbReference type="EMBL" id="JAQQAL010000039">
    <property type="protein sequence ID" value="MDC7228021.1"/>
    <property type="molecule type" value="Genomic_DNA"/>
</dbReference>
<dbReference type="InterPro" id="IPR005186">
    <property type="entry name" value="FlaG"/>
</dbReference>
<dbReference type="Proteomes" id="UP001221217">
    <property type="component" value="Unassembled WGS sequence"/>
</dbReference>
<dbReference type="PANTHER" id="PTHR37166">
    <property type="entry name" value="PROTEIN FLAG"/>
    <property type="match status" value="1"/>
</dbReference>
<organism evidence="2 3">
    <name type="scientific">Candidatus Thalassospirochaeta sargassi</name>
    <dbReference type="NCBI Taxonomy" id="3119039"/>
    <lineage>
        <taxon>Bacteria</taxon>
        <taxon>Pseudomonadati</taxon>
        <taxon>Spirochaetota</taxon>
        <taxon>Spirochaetia</taxon>
        <taxon>Spirochaetales</taxon>
        <taxon>Spirochaetaceae</taxon>
        <taxon>Candidatus Thalassospirochaeta</taxon>
    </lineage>
</organism>
<sequence length="138" mass="15800">MEIDLQAINSNTVPMVHRADTSSRTNETTKVKARTEENVKKQQAAKDTAIKQLETELQNVEEQRQKIDAEKYLTEIINITEVFNRKLKFSIDKDLDQVIVKVVDAETDKVIKEIPPEALKRLYAKMKEAMGLLIDTTV</sequence>
<feature type="region of interest" description="Disordered" evidence="1">
    <location>
        <begin position="18"/>
        <end position="43"/>
    </location>
</feature>
<dbReference type="Gene3D" id="3.30.160.170">
    <property type="entry name" value="FlaG-like"/>
    <property type="match status" value="1"/>
</dbReference>
<evidence type="ECO:0000313" key="3">
    <source>
        <dbReference type="Proteomes" id="UP001221217"/>
    </source>
</evidence>
<evidence type="ECO:0000313" key="2">
    <source>
        <dbReference type="EMBL" id="MDC7228021.1"/>
    </source>
</evidence>
<keyword evidence="2" id="KW-0969">Cilium</keyword>
<dbReference type="AlphaFoldDB" id="A0AAJ1IL49"/>
<evidence type="ECO:0000256" key="1">
    <source>
        <dbReference type="SAM" id="MobiDB-lite"/>
    </source>
</evidence>
<feature type="compositionally biased region" description="Basic and acidic residues" evidence="1">
    <location>
        <begin position="18"/>
        <end position="40"/>
    </location>
</feature>
<proteinExistence type="predicted"/>
<name>A0AAJ1IL49_9SPIO</name>
<comment type="caution">
    <text evidence="2">The sequence shown here is derived from an EMBL/GenBank/DDBJ whole genome shotgun (WGS) entry which is preliminary data.</text>
</comment>